<dbReference type="RefSeq" id="WP_274152367.1">
    <property type="nucleotide sequence ID" value="NZ_CP117812.1"/>
</dbReference>
<dbReference type="Proteomes" id="UP001214250">
    <property type="component" value="Chromosome 2"/>
</dbReference>
<organism evidence="1 2">
    <name type="scientific">Lentisphaera profundi</name>
    <dbReference type="NCBI Taxonomy" id="1658616"/>
    <lineage>
        <taxon>Bacteria</taxon>
        <taxon>Pseudomonadati</taxon>
        <taxon>Lentisphaerota</taxon>
        <taxon>Lentisphaeria</taxon>
        <taxon>Lentisphaerales</taxon>
        <taxon>Lentisphaeraceae</taxon>
        <taxon>Lentisphaera</taxon>
    </lineage>
</organism>
<sequence>MNKSFNRRSVLKGIAGISLALPVLEIMGEEVLSESNRAKRFCAMYTANGMSLPQEKNKLDDWSWYPKETGRDFKFNQSTKPLEKFRKELTFFGGFGHKNAILSDPHVCSDMWLTGAPFHDPKPGQYNTVSLDQVIARNTKQHCRQASLVLSIDNGVGFLSRTGTIAYNNEGKPIPAENNPRDVFNRLFLSSKDSMEQQRVLLKKKMKIVDAVLDSSRDFNKRLGSADREKMDQYLTSLTELESRFETSEKWIDIPLKKQDHSQLKFDYDLEQDPAQFYQTMLDVITLAFDADITRSVVFMLNREDGMGISNTFPIRLGLSKDHHGLSHAKDKKGQMDFAKYDQFLAGQVGYFLDKLKKTKEGNSNLLDNSLVLFGSGCSTTHNVKNIPTLLAGGKNMGLKHGSYFRRDGEQLSNLHLSILNSMGIEEKSFSDSTKRLEEGIFTYKNA</sequence>
<accession>A0ABY7VVH7</accession>
<dbReference type="Pfam" id="PF07586">
    <property type="entry name" value="HXXSHH"/>
    <property type="match status" value="1"/>
</dbReference>
<dbReference type="EMBL" id="CP117812">
    <property type="protein sequence ID" value="WDE97774.1"/>
    <property type="molecule type" value="Genomic_DNA"/>
</dbReference>
<evidence type="ECO:0000313" key="1">
    <source>
        <dbReference type="EMBL" id="WDE97774.1"/>
    </source>
</evidence>
<keyword evidence="2" id="KW-1185">Reference proteome</keyword>
<gene>
    <name evidence="1" type="ORF">PQO03_18265</name>
</gene>
<evidence type="ECO:0000313" key="2">
    <source>
        <dbReference type="Proteomes" id="UP001214250"/>
    </source>
</evidence>
<protein>
    <submittedName>
        <fullName evidence="1">DUF1552 domain-containing protein</fullName>
    </submittedName>
</protein>
<proteinExistence type="predicted"/>
<dbReference type="InterPro" id="IPR011447">
    <property type="entry name" value="DUF1552"/>
</dbReference>
<reference evidence="1 2" key="1">
    <citation type="submission" date="2023-02" db="EMBL/GenBank/DDBJ databases">
        <title>Genome sequence of Lentisphaera profundi SAORIC-696.</title>
        <authorList>
            <person name="Kim e."/>
            <person name="Cho J.-C."/>
            <person name="Choi A."/>
            <person name="Kang I."/>
        </authorList>
    </citation>
    <scope>NUCLEOTIDE SEQUENCE [LARGE SCALE GENOMIC DNA]</scope>
    <source>
        <strain evidence="1 2">SAORIC-696</strain>
    </source>
</reference>
<name>A0ABY7VVH7_9BACT</name>